<evidence type="ECO:0000256" key="1">
    <source>
        <dbReference type="ARBA" id="ARBA00022441"/>
    </source>
</evidence>
<proteinExistence type="predicted"/>
<dbReference type="PANTHER" id="PTHR24412:SF452">
    <property type="entry name" value="SPERMATOCYTE PROTEIN SPE-26"/>
    <property type="match status" value="1"/>
</dbReference>
<keyword evidence="4" id="KW-1185">Reference proteome</keyword>
<dbReference type="PANTHER" id="PTHR24412">
    <property type="entry name" value="KELCH PROTEIN"/>
    <property type="match status" value="1"/>
</dbReference>
<evidence type="ECO:0000313" key="4">
    <source>
        <dbReference type="Proteomes" id="UP000095287"/>
    </source>
</evidence>
<dbReference type="PRINTS" id="PR00501">
    <property type="entry name" value="KELCHREPEAT"/>
</dbReference>
<keyword evidence="1" id="KW-0880">Kelch repeat</keyword>
<dbReference type="InterPro" id="IPR015915">
    <property type="entry name" value="Kelch-typ_b-propeller"/>
</dbReference>
<evidence type="ECO:0000313" key="5">
    <source>
        <dbReference type="WBParaSite" id="L893_g27451.t1"/>
    </source>
</evidence>
<dbReference type="Pfam" id="PF24681">
    <property type="entry name" value="Kelch_KLHDC2_KLHL20_DRC7"/>
    <property type="match status" value="1"/>
</dbReference>
<dbReference type="WBParaSite" id="L893_g27451.t1">
    <property type="protein sequence ID" value="L893_g27451.t1"/>
    <property type="gene ID" value="L893_g27451"/>
</dbReference>
<sequence>MNMTREYPIIRFELDVQSEIVELIVNYMNNNDYDSILAKWDLRDKLLDVCADMQLKELQHKILYTLCERITPATALYVWKTLRSADHPSLEKAFDMALFHLRAMKSHPDFLNLSFEELKTLLENKRLHVYEETEAWELAKAWIDDNKLERTAHTKELCSLIRFQTNQEVMALISKERLLRHNGVSLKDAEVRWPRREPRNFLLAFNGWSTGALADVDVFSNYTNRFVRMDKLEDPEARIQPVAYATAEVFDGKIFLLGGGAADQFYSKVRIFDPSSLSWSSTVSMRIPRCYPCSAVLNGKLYVIGGFDGSQRTNSVEFYEPTFKVWKSASRMLERRSDAAAAVMNGFIYVFGGVSSGTVLDTVERYNPATNRWEFVGNMPHKASGLSAVSTGDEILVIGGSQDGLRLNKAHRFTKYHIFRPAGELNVARSNAGASYYNGKVYVAGGYNHIVGGVVDSVEVFENGQWKQCCQLTRAKSGLRLLTVENWPKPPKSLYHVPNSQ</sequence>
<name>A0A1I7ZKH6_9BILA</name>
<dbReference type="Gene3D" id="2.120.10.80">
    <property type="entry name" value="Kelch-type beta propeller"/>
    <property type="match status" value="2"/>
</dbReference>
<organism evidence="4 5">
    <name type="scientific">Steinernema glaseri</name>
    <dbReference type="NCBI Taxonomy" id="37863"/>
    <lineage>
        <taxon>Eukaryota</taxon>
        <taxon>Metazoa</taxon>
        <taxon>Ecdysozoa</taxon>
        <taxon>Nematoda</taxon>
        <taxon>Chromadorea</taxon>
        <taxon>Rhabditida</taxon>
        <taxon>Tylenchina</taxon>
        <taxon>Panagrolaimomorpha</taxon>
        <taxon>Strongyloidoidea</taxon>
        <taxon>Steinernematidae</taxon>
        <taxon>Steinernema</taxon>
    </lineage>
</organism>
<dbReference type="Proteomes" id="UP000095287">
    <property type="component" value="Unplaced"/>
</dbReference>
<reference evidence="5" key="1">
    <citation type="submission" date="2016-11" db="UniProtKB">
        <authorList>
            <consortium name="WormBaseParasite"/>
        </authorList>
    </citation>
    <scope>IDENTIFICATION</scope>
</reference>
<feature type="domain" description="BACK" evidence="3">
    <location>
        <begin position="81"/>
        <end position="174"/>
    </location>
</feature>
<dbReference type="Pfam" id="PF07707">
    <property type="entry name" value="BACK"/>
    <property type="match status" value="1"/>
</dbReference>
<dbReference type="SMART" id="SM00875">
    <property type="entry name" value="BACK"/>
    <property type="match status" value="1"/>
</dbReference>
<accession>A0A1I7ZKH6</accession>
<evidence type="ECO:0000259" key="3">
    <source>
        <dbReference type="SMART" id="SM00875"/>
    </source>
</evidence>
<dbReference type="AlphaFoldDB" id="A0A1I7ZKH6"/>
<dbReference type="InterPro" id="IPR006652">
    <property type="entry name" value="Kelch_1"/>
</dbReference>
<dbReference type="SUPFAM" id="SSF117281">
    <property type="entry name" value="Kelch motif"/>
    <property type="match status" value="2"/>
</dbReference>
<evidence type="ECO:0000256" key="2">
    <source>
        <dbReference type="ARBA" id="ARBA00022737"/>
    </source>
</evidence>
<dbReference type="Gene3D" id="1.25.40.420">
    <property type="match status" value="1"/>
</dbReference>
<keyword evidence="2" id="KW-0677">Repeat</keyword>
<dbReference type="InterPro" id="IPR011705">
    <property type="entry name" value="BACK"/>
</dbReference>
<dbReference type="SMART" id="SM00612">
    <property type="entry name" value="Kelch"/>
    <property type="match status" value="5"/>
</dbReference>
<protein>
    <submittedName>
        <fullName evidence="5">BACK domain-containing protein</fullName>
    </submittedName>
</protein>